<comment type="caution">
    <text evidence="1">The sequence shown here is derived from an EMBL/GenBank/DDBJ whole genome shotgun (WGS) entry which is preliminary data.</text>
</comment>
<dbReference type="Pfam" id="PF08238">
    <property type="entry name" value="Sel1"/>
    <property type="match status" value="5"/>
</dbReference>
<dbReference type="EMBL" id="QKYT01000272">
    <property type="protein sequence ID" value="RIA88266.1"/>
    <property type="molecule type" value="Genomic_DNA"/>
</dbReference>
<dbReference type="SUPFAM" id="SSF81901">
    <property type="entry name" value="HCP-like"/>
    <property type="match status" value="1"/>
</dbReference>
<protein>
    <submittedName>
        <fullName evidence="1">Uncharacterized protein</fullName>
    </submittedName>
</protein>
<accession>A0A397SUJ7</accession>
<sequence>MSKFHNNLKNIIIYKDDEIFIKKFLKDFYSKIIETNNFNNFENILIEWIENFLLKNNKNPQIILKIMQNHKENLLLFSSLIGFFYQHGIGCNVNRDDALNLFFLTFNNNNNYNNDDDYYYDDGNNIININNINETQKEINFLNKNFKNLHLIKENDNNNLLKMMNIIIGKYLLSLFYYNDIITNNEIRIVSENQRKEFEKKLKSALEGNVIAQCYLGYCYRNGKGIIKDEKKAFEWYLKSANKGYSLGQYALGHCYANGIGIEKDETKAFEWYLKSAEGGNTNAQYNLGNCYIFGRGIKKDEKKGFEWFLKSANNKNSKCYYNLGMCYDKGIGTEKNFDEAIIWYKKASENGLEKAKIKLLEIL</sequence>
<dbReference type="Gene3D" id="1.25.40.10">
    <property type="entry name" value="Tetratricopeptide repeat domain"/>
    <property type="match status" value="1"/>
</dbReference>
<keyword evidence="2" id="KW-1185">Reference proteome</keyword>
<dbReference type="PANTHER" id="PTHR43628:SF1">
    <property type="entry name" value="CHITIN SYNTHASE REGULATORY FACTOR 2-RELATED"/>
    <property type="match status" value="1"/>
</dbReference>
<dbReference type="InterPro" id="IPR006597">
    <property type="entry name" value="Sel1-like"/>
</dbReference>
<reference evidence="1 2" key="1">
    <citation type="submission" date="2018-06" db="EMBL/GenBank/DDBJ databases">
        <title>Comparative genomics reveals the genomic features of Rhizophagus irregularis, R. cerebriforme, R. diaphanum and Gigaspora rosea, and their symbiotic lifestyle signature.</title>
        <authorList>
            <person name="Morin E."/>
            <person name="San Clemente H."/>
            <person name="Chen E.C.H."/>
            <person name="De La Providencia I."/>
            <person name="Hainaut M."/>
            <person name="Kuo A."/>
            <person name="Kohler A."/>
            <person name="Murat C."/>
            <person name="Tang N."/>
            <person name="Roy S."/>
            <person name="Loubradou J."/>
            <person name="Henrissat B."/>
            <person name="Grigoriev I.V."/>
            <person name="Corradi N."/>
            <person name="Roux C."/>
            <person name="Martin F.M."/>
        </authorList>
    </citation>
    <scope>NUCLEOTIDE SEQUENCE [LARGE SCALE GENOMIC DNA]</scope>
    <source>
        <strain evidence="1 2">DAOM 227022</strain>
    </source>
</reference>
<name>A0A397SUJ7_9GLOM</name>
<organism evidence="1 2">
    <name type="scientific">Glomus cerebriforme</name>
    <dbReference type="NCBI Taxonomy" id="658196"/>
    <lineage>
        <taxon>Eukaryota</taxon>
        <taxon>Fungi</taxon>
        <taxon>Fungi incertae sedis</taxon>
        <taxon>Mucoromycota</taxon>
        <taxon>Glomeromycotina</taxon>
        <taxon>Glomeromycetes</taxon>
        <taxon>Glomerales</taxon>
        <taxon>Glomeraceae</taxon>
        <taxon>Glomus</taxon>
    </lineage>
</organism>
<dbReference type="STRING" id="658196.A0A397SUJ7"/>
<proteinExistence type="predicted"/>
<evidence type="ECO:0000313" key="2">
    <source>
        <dbReference type="Proteomes" id="UP000265703"/>
    </source>
</evidence>
<gene>
    <name evidence="1" type="ORF">C1645_826637</name>
</gene>
<dbReference type="OrthoDB" id="2425131at2759"/>
<dbReference type="InterPro" id="IPR011990">
    <property type="entry name" value="TPR-like_helical_dom_sf"/>
</dbReference>
<dbReference type="InterPro" id="IPR052945">
    <property type="entry name" value="Mitotic_Regulator"/>
</dbReference>
<dbReference type="Proteomes" id="UP000265703">
    <property type="component" value="Unassembled WGS sequence"/>
</dbReference>
<dbReference type="AlphaFoldDB" id="A0A397SUJ7"/>
<evidence type="ECO:0000313" key="1">
    <source>
        <dbReference type="EMBL" id="RIA88266.1"/>
    </source>
</evidence>
<dbReference type="PANTHER" id="PTHR43628">
    <property type="entry name" value="ACTIVATOR OF C KINASE PROTEIN 1-RELATED"/>
    <property type="match status" value="1"/>
</dbReference>
<dbReference type="SMART" id="SM00671">
    <property type="entry name" value="SEL1"/>
    <property type="match status" value="5"/>
</dbReference>